<reference evidence="3" key="1">
    <citation type="submission" date="2016-02" db="EMBL/GenBank/DDBJ databases">
        <authorList>
            <person name="Dunlap C."/>
        </authorList>
    </citation>
    <scope>NUCLEOTIDE SEQUENCE [LARGE SCALE GENOMIC DNA]</scope>
    <source>
        <strain evidence="3">NRRL B-41092</strain>
    </source>
</reference>
<evidence type="ECO:0000313" key="2">
    <source>
        <dbReference type="EMBL" id="KXZ22309.1"/>
    </source>
</evidence>
<evidence type="ECO:0000313" key="3">
    <source>
        <dbReference type="Proteomes" id="UP000075430"/>
    </source>
</evidence>
<organism evidence="2 3">
    <name type="scientific">Bacillus nakamurai</name>
    <dbReference type="NCBI Taxonomy" id="1793963"/>
    <lineage>
        <taxon>Bacteria</taxon>
        <taxon>Bacillati</taxon>
        <taxon>Bacillota</taxon>
        <taxon>Bacilli</taxon>
        <taxon>Bacillales</taxon>
        <taxon>Bacillaceae</taxon>
        <taxon>Bacillus</taxon>
    </lineage>
</organism>
<gene>
    <name evidence="2" type="ORF">AXI58_09975</name>
</gene>
<name>A0A150FAH3_9BACI</name>
<protein>
    <submittedName>
        <fullName evidence="2">Uncharacterized protein</fullName>
    </submittedName>
</protein>
<keyword evidence="3" id="KW-1185">Reference proteome</keyword>
<sequence length="155" mass="16421">MAAKLNDFDGVKSSARDDGNGGLVTDIHLKSQEKPLQVDFPQTGLDAIKGIQVQSPSVTVNERDPGFSSFKTDKFTVTSTAQKVTAGITDRTALTVYPPAEGTIYIGNSNVTADTGIPLAAGDKPFSVPVAVGKTLFVYVINDGTDRDVRVFEAK</sequence>
<dbReference type="OrthoDB" id="2903284at2"/>
<dbReference type="Proteomes" id="UP000075430">
    <property type="component" value="Unassembled WGS sequence"/>
</dbReference>
<dbReference type="STRING" id="1793963.AXI58_09975"/>
<dbReference type="AlphaFoldDB" id="A0A150FAH3"/>
<dbReference type="RefSeq" id="WP_061520654.1">
    <property type="nucleotide sequence ID" value="NZ_JARLZY010000019.1"/>
</dbReference>
<comment type="caution">
    <text evidence="2">The sequence shown here is derived from an EMBL/GenBank/DDBJ whole genome shotgun (WGS) entry which is preliminary data.</text>
</comment>
<dbReference type="EMBL" id="LSBA01000005">
    <property type="protein sequence ID" value="KXZ22309.1"/>
    <property type="molecule type" value="Genomic_DNA"/>
</dbReference>
<proteinExistence type="predicted"/>
<feature type="compositionally biased region" description="Basic and acidic residues" evidence="1">
    <location>
        <begin position="1"/>
        <end position="19"/>
    </location>
</feature>
<feature type="region of interest" description="Disordered" evidence="1">
    <location>
        <begin position="1"/>
        <end position="20"/>
    </location>
</feature>
<accession>A0A150FAH3</accession>
<evidence type="ECO:0000256" key="1">
    <source>
        <dbReference type="SAM" id="MobiDB-lite"/>
    </source>
</evidence>